<dbReference type="Proteomes" id="UP000067444">
    <property type="component" value="Chromosome"/>
</dbReference>
<organism evidence="1 2">
    <name type="scientific">Octadecabacter temperatus</name>
    <dbReference type="NCBI Taxonomy" id="1458307"/>
    <lineage>
        <taxon>Bacteria</taxon>
        <taxon>Pseudomonadati</taxon>
        <taxon>Pseudomonadota</taxon>
        <taxon>Alphaproteobacteria</taxon>
        <taxon>Rhodobacterales</taxon>
        <taxon>Roseobacteraceae</taxon>
        <taxon>Octadecabacter</taxon>
    </lineage>
</organism>
<gene>
    <name evidence="1" type="ORF">OSB_07890</name>
</gene>
<dbReference type="Gene3D" id="3.30.300.20">
    <property type="match status" value="1"/>
</dbReference>
<protein>
    <submittedName>
        <fullName evidence="1">OsmC-like protein</fullName>
    </submittedName>
</protein>
<dbReference type="InterPro" id="IPR015946">
    <property type="entry name" value="KH_dom-like_a/b"/>
</dbReference>
<name>A0A0K0Y317_9RHOB</name>
<reference evidence="1 2" key="1">
    <citation type="journal article" date="2015" name="Genome Announc.">
        <title>Closed Genome Sequence of Octadecabacter temperatus SB1, the First Mesophilic Species of the Genus Octadecabacter.</title>
        <authorList>
            <person name="Voget S."/>
            <person name="Billerbeck S."/>
            <person name="Simon M."/>
            <person name="Daniel R."/>
        </authorList>
    </citation>
    <scope>NUCLEOTIDE SEQUENCE [LARGE SCALE GENOMIC DNA]</scope>
    <source>
        <strain evidence="1 2">SB1</strain>
    </source>
</reference>
<evidence type="ECO:0000313" key="1">
    <source>
        <dbReference type="EMBL" id="AKS45350.1"/>
    </source>
</evidence>
<dbReference type="Pfam" id="PF02566">
    <property type="entry name" value="OsmC"/>
    <property type="match status" value="1"/>
</dbReference>
<dbReference type="InterPro" id="IPR036102">
    <property type="entry name" value="OsmC/Ohrsf"/>
</dbReference>
<dbReference type="PANTHER" id="PTHR35368:SF1">
    <property type="entry name" value="HYDROPEROXIDE REDUCTASE"/>
    <property type="match status" value="1"/>
</dbReference>
<keyword evidence="2" id="KW-1185">Reference proteome</keyword>
<dbReference type="OrthoDB" id="1433018at2"/>
<dbReference type="InterPro" id="IPR003718">
    <property type="entry name" value="OsmC/Ohr_fam"/>
</dbReference>
<proteinExistence type="predicted"/>
<dbReference type="AlphaFoldDB" id="A0A0K0Y317"/>
<dbReference type="RefSeq" id="WP_049833750.1">
    <property type="nucleotide sequence ID" value="NZ_CP012160.1"/>
</dbReference>
<dbReference type="SUPFAM" id="SSF82784">
    <property type="entry name" value="OsmC-like"/>
    <property type="match status" value="1"/>
</dbReference>
<sequence>MAIKMKTTVTTTVKAECMSHSLTKVTTRDVSMLIDEPKERHGTNLGPSPTETALAALAGCTNTIGQKCAAKLGIDIGNLDVTVKCKLNKLGVMLIEELENPFEQIDLTIIADGPASEEELAQVAEETAKYCAVSKLFKSAGTVINQDWRTAS</sequence>
<dbReference type="STRING" id="1458307.OSB_07890"/>
<dbReference type="EMBL" id="CP012160">
    <property type="protein sequence ID" value="AKS45350.1"/>
    <property type="molecule type" value="Genomic_DNA"/>
</dbReference>
<dbReference type="KEGG" id="otm:OSB_07890"/>
<evidence type="ECO:0000313" key="2">
    <source>
        <dbReference type="Proteomes" id="UP000067444"/>
    </source>
</evidence>
<dbReference type="PANTHER" id="PTHR35368">
    <property type="entry name" value="HYDROPEROXIDE REDUCTASE"/>
    <property type="match status" value="1"/>
</dbReference>
<accession>A0A0K0Y317</accession>
<dbReference type="InterPro" id="IPR052924">
    <property type="entry name" value="OsmC/Ohr_hydroprdx_reductase"/>
</dbReference>